<evidence type="ECO:0000313" key="1">
    <source>
        <dbReference type="EMBL" id="MBB5957839.1"/>
    </source>
</evidence>
<protein>
    <submittedName>
        <fullName evidence="1">Uncharacterized protein (TIGR04141 family)</fullName>
    </submittedName>
</protein>
<organism evidence="1 2">
    <name type="scientific">Saccharothrix tamanrassetensis</name>
    <dbReference type="NCBI Taxonomy" id="1051531"/>
    <lineage>
        <taxon>Bacteria</taxon>
        <taxon>Bacillati</taxon>
        <taxon>Actinomycetota</taxon>
        <taxon>Actinomycetes</taxon>
        <taxon>Pseudonocardiales</taxon>
        <taxon>Pseudonocardiaceae</taxon>
        <taxon>Saccharothrix</taxon>
    </lineage>
</organism>
<dbReference type="EMBL" id="JACHJN010000006">
    <property type="protein sequence ID" value="MBB5957839.1"/>
    <property type="molecule type" value="Genomic_DNA"/>
</dbReference>
<proteinExistence type="predicted"/>
<reference evidence="1 2" key="1">
    <citation type="submission" date="2020-08" db="EMBL/GenBank/DDBJ databases">
        <title>Genomic Encyclopedia of Type Strains, Phase III (KMG-III): the genomes of soil and plant-associated and newly described type strains.</title>
        <authorList>
            <person name="Whitman W."/>
        </authorList>
    </citation>
    <scope>NUCLEOTIDE SEQUENCE [LARGE SCALE GENOMIC DNA]</scope>
    <source>
        <strain evidence="1 2">CECT 8640</strain>
    </source>
</reference>
<dbReference type="AlphaFoldDB" id="A0A841CKL5"/>
<comment type="caution">
    <text evidence="1">The sequence shown here is derived from an EMBL/GenBank/DDBJ whole genome shotgun (WGS) entry which is preliminary data.</text>
</comment>
<dbReference type="NCBIfam" id="TIGR04141">
    <property type="entry name" value="TIGR04141 family sporadically distributed protein"/>
    <property type="match status" value="1"/>
</dbReference>
<keyword evidence="2" id="KW-1185">Reference proteome</keyword>
<gene>
    <name evidence="1" type="ORF">FHS29_004434</name>
</gene>
<dbReference type="Proteomes" id="UP000547510">
    <property type="component" value="Unassembled WGS sequence"/>
</dbReference>
<dbReference type="RefSeq" id="WP_184693203.1">
    <property type="nucleotide sequence ID" value="NZ_JACHJN010000006.1"/>
</dbReference>
<sequence>MTIYRFIGGMSPRNYLTFPEGVIPEYDGPVVIAGVKSHLVAGVRAVDAASWGKHVAGITGEQLELASYAPFAVILVPVRKWMMVAAFGGGRYLLDDLRLDEGFGLLYAIRRLDPTKLRAVSSSLLDISARNRQVSFPSGSTVPGFRIDQAGELVTRITGKADMEGLTYHEATDGKPFQIRAGDSLNIQIGNSPETFLADLEEICRIVEQSDEDSPLRFISQVRPLGDNDPLVPDLEGRLAVALGGDEQFGPLGLCWPTAAASAMDEANSFYTNDAGGYGPVELDADLDIEAISERFARIPLSARVSELKVSRLMPCADEHGQEFLTNPIPMDRWVAFETTIGTHTYCLHQGRWYEIGQDAVRQVRSQVAELVANKSDLEFPLWTPTGEQDDEHRYCEKVALQDGYLCLDKSLAHTPMHPRFELADVIGPKDEVVHVKWLARATAASHLFTQARVSAWAQRLEPEALEQLDAKVHLIDDRRRITKRPRVVVLAVAGRQWDVEQLFTLSMVDLLRLNEDMHHHGITLQFADIPFTAKGKGSRAVRSADEQAA</sequence>
<dbReference type="Pfam" id="PF19614">
    <property type="entry name" value="DUF6119"/>
    <property type="match status" value="1"/>
</dbReference>
<name>A0A841CKL5_9PSEU</name>
<accession>A0A841CKL5</accession>
<evidence type="ECO:0000313" key="2">
    <source>
        <dbReference type="Proteomes" id="UP000547510"/>
    </source>
</evidence>
<dbReference type="InterPro" id="IPR026487">
    <property type="entry name" value="CHP04141"/>
</dbReference>